<dbReference type="GO" id="GO:0046983">
    <property type="term" value="F:protein dimerization activity"/>
    <property type="evidence" value="ECO:0007669"/>
    <property type="project" value="InterPro"/>
</dbReference>
<evidence type="ECO:0000313" key="3">
    <source>
        <dbReference type="EMBL" id="KAF5855730.1"/>
    </source>
</evidence>
<keyword evidence="4" id="KW-1185">Reference proteome</keyword>
<accession>A0A8H5ZV56</accession>
<name>A0A8H5ZV56_PETAA</name>
<feature type="compositionally biased region" description="Polar residues" evidence="1">
    <location>
        <begin position="184"/>
        <end position="198"/>
    </location>
</feature>
<dbReference type="Pfam" id="PF00010">
    <property type="entry name" value="HLH"/>
    <property type="match status" value="1"/>
</dbReference>
<proteinExistence type="predicted"/>
<dbReference type="InterPro" id="IPR011598">
    <property type="entry name" value="bHLH_dom"/>
</dbReference>
<dbReference type="InterPro" id="IPR052099">
    <property type="entry name" value="Regulatory_TF_Diverse"/>
</dbReference>
<sequence>MVYYANCNLSPSQRDQWSLSFSSLPAPGYDCCLGWSMLGLGLASSERVPAPQNAQVEFAGIPSTETYNLDMTKDYWCPYTNSDVKPCHLPPACTHPANQCNMKPLATTSYLTPMSIGSPTDPMYPEHQHTGVDESGRQHTGIRSPWWRIRKMSSPPVSPKSHPDCSSPPQIRPELMPKRRSSRDSTASQRRLSTSSGHSDGDQNIRMLRKKAHNQVEKRYRANLNAGFRKLEDVIKQDCATSVTDSKMAKGSKPSRKVLILHHAYEYIVALQAELRLLQKRLGEKQDCT</sequence>
<gene>
    <name evidence="3" type="ORF">ETB97_008566</name>
</gene>
<dbReference type="SUPFAM" id="SSF47459">
    <property type="entry name" value="HLH, helix-loop-helix DNA-binding domain"/>
    <property type="match status" value="1"/>
</dbReference>
<evidence type="ECO:0000256" key="1">
    <source>
        <dbReference type="SAM" id="MobiDB-lite"/>
    </source>
</evidence>
<feature type="compositionally biased region" description="Basic and acidic residues" evidence="1">
    <location>
        <begin position="124"/>
        <end position="137"/>
    </location>
</feature>
<dbReference type="EMBL" id="SPNV01000392">
    <property type="protein sequence ID" value="KAF5855730.1"/>
    <property type="molecule type" value="Genomic_DNA"/>
</dbReference>
<comment type="caution">
    <text evidence="3">The sequence shown here is derived from an EMBL/GenBank/DDBJ whole genome shotgun (WGS) entry which is preliminary data.</text>
</comment>
<dbReference type="PANTHER" id="PTHR47336:SF2">
    <property type="entry name" value="TRANSCRIPTION FACTOR HMS1-RELATED"/>
    <property type="match status" value="1"/>
</dbReference>
<dbReference type="PROSITE" id="PS50888">
    <property type="entry name" value="BHLH"/>
    <property type="match status" value="1"/>
</dbReference>
<reference evidence="3 4" key="1">
    <citation type="submission" date="2019-04" db="EMBL/GenBank/DDBJ databases">
        <title>Aspergillus burnettii sp. nov., novel species from soil in southeast Queensland.</title>
        <authorList>
            <person name="Gilchrist C.L.M."/>
            <person name="Pitt J.I."/>
            <person name="Lange L."/>
            <person name="Lacey H.J."/>
            <person name="Vuong D."/>
            <person name="Midgley D.J."/>
            <person name="Greenfield P."/>
            <person name="Bradbury M."/>
            <person name="Lacey E."/>
            <person name="Busk P.K."/>
            <person name="Pilgaard B."/>
            <person name="Chooi Y.H."/>
            <person name="Piggott A.M."/>
        </authorList>
    </citation>
    <scope>NUCLEOTIDE SEQUENCE [LARGE SCALE GENOMIC DNA]</scope>
    <source>
        <strain evidence="3 4">FRR 5400</strain>
    </source>
</reference>
<feature type="domain" description="BHLH" evidence="2">
    <location>
        <begin position="208"/>
        <end position="271"/>
    </location>
</feature>
<dbReference type="InterPro" id="IPR036638">
    <property type="entry name" value="HLH_DNA-bd_sf"/>
</dbReference>
<evidence type="ECO:0000259" key="2">
    <source>
        <dbReference type="PROSITE" id="PS50888"/>
    </source>
</evidence>
<protein>
    <recommendedName>
        <fullName evidence="2">BHLH domain-containing protein</fullName>
    </recommendedName>
</protein>
<dbReference type="Proteomes" id="UP000541154">
    <property type="component" value="Unassembled WGS sequence"/>
</dbReference>
<dbReference type="PANTHER" id="PTHR47336">
    <property type="entry name" value="TRANSCRIPTION FACTOR HMS1-RELATED"/>
    <property type="match status" value="1"/>
</dbReference>
<dbReference type="AlphaFoldDB" id="A0A8H5ZV56"/>
<dbReference type="Gene3D" id="4.10.280.10">
    <property type="entry name" value="Helix-loop-helix DNA-binding domain"/>
    <property type="match status" value="1"/>
</dbReference>
<organism evidence="3 4">
    <name type="scientific">Petromyces alliaceus</name>
    <name type="common">Aspergillus alliaceus</name>
    <dbReference type="NCBI Taxonomy" id="209559"/>
    <lineage>
        <taxon>Eukaryota</taxon>
        <taxon>Fungi</taxon>
        <taxon>Dikarya</taxon>
        <taxon>Ascomycota</taxon>
        <taxon>Pezizomycotina</taxon>
        <taxon>Eurotiomycetes</taxon>
        <taxon>Eurotiomycetidae</taxon>
        <taxon>Eurotiales</taxon>
        <taxon>Aspergillaceae</taxon>
        <taxon>Aspergillus</taxon>
        <taxon>Aspergillus subgen. Circumdati</taxon>
    </lineage>
</organism>
<feature type="region of interest" description="Disordered" evidence="1">
    <location>
        <begin position="114"/>
        <end position="205"/>
    </location>
</feature>
<evidence type="ECO:0000313" key="4">
    <source>
        <dbReference type="Proteomes" id="UP000541154"/>
    </source>
</evidence>